<keyword evidence="4" id="KW-1003">Cell membrane</keyword>
<evidence type="ECO:0000256" key="4">
    <source>
        <dbReference type="ARBA" id="ARBA00022475"/>
    </source>
</evidence>
<feature type="transmembrane region" description="Helical" evidence="9">
    <location>
        <begin position="152"/>
        <end position="175"/>
    </location>
</feature>
<dbReference type="PANTHER" id="PTHR31269">
    <property type="entry name" value="S-TYPE ANION CHANNEL SLAH3"/>
    <property type="match status" value="1"/>
</dbReference>
<dbReference type="InterPro" id="IPR004695">
    <property type="entry name" value="SLAC1/Mae1/Ssu1/TehA"/>
</dbReference>
<keyword evidence="6 9" id="KW-1133">Transmembrane helix</keyword>
<reference evidence="11" key="1">
    <citation type="journal article" date="2017" name="Plant J.">
        <title>The pomegranate (Punica granatum L.) genome and the genomics of punicalagin biosynthesis.</title>
        <authorList>
            <person name="Qin G."/>
            <person name="Xu C."/>
            <person name="Ming R."/>
            <person name="Tang H."/>
            <person name="Guyot R."/>
            <person name="Kramer E.M."/>
            <person name="Hu Y."/>
            <person name="Yi X."/>
            <person name="Qi Y."/>
            <person name="Xu X."/>
            <person name="Gao Z."/>
            <person name="Pan H."/>
            <person name="Jian J."/>
            <person name="Tian Y."/>
            <person name="Yue Z."/>
            <person name="Xu Y."/>
        </authorList>
    </citation>
    <scope>NUCLEOTIDE SEQUENCE [LARGE SCALE GENOMIC DNA]</scope>
    <source>
        <strain evidence="11">cv. Dabenzi</strain>
    </source>
</reference>
<evidence type="ECO:0000256" key="7">
    <source>
        <dbReference type="ARBA" id="ARBA00023065"/>
    </source>
</evidence>
<keyword evidence="7" id="KW-0406">Ion transport</keyword>
<dbReference type="InterPro" id="IPR030183">
    <property type="entry name" value="SLAC/SLAH"/>
</dbReference>
<comment type="subcellular location">
    <subcellularLocation>
        <location evidence="1">Cell membrane</location>
        <topology evidence="1">Multi-pass membrane protein</topology>
    </subcellularLocation>
</comment>
<sequence length="277" mass="30524">MAQVQMAQVQVPNSHLELVLVVAATAATTQSYLTHSRQSHPLSIVLLARSSVTTYINSVLARFHAGYFRITLSLAAQSLLLKTMIDHPEPQTTIDDGTGKGAEYPLHRLLVRVHPTIFLLMLWSLTLATLTSLSLIYFLRCVFRFELVKAEFLNRVGVNYLFTPWISWLLLLQSAPFVKPGTVPCHILWWVFVAPVVALDVKIYGQWFIKGKSGTVGLGGKRTVPIFARDGALLGALRNPLPAVIGRRIPPPDAEADFLSVVCSPKHGELGLGVHSK</sequence>
<feature type="transmembrane region" description="Helical" evidence="9">
    <location>
        <begin position="117"/>
        <end position="140"/>
    </location>
</feature>
<proteinExistence type="inferred from homology"/>
<evidence type="ECO:0000256" key="2">
    <source>
        <dbReference type="ARBA" id="ARBA00007808"/>
    </source>
</evidence>
<evidence type="ECO:0000256" key="6">
    <source>
        <dbReference type="ARBA" id="ARBA00022989"/>
    </source>
</evidence>
<keyword evidence="5 9" id="KW-0812">Transmembrane</keyword>
<evidence type="ECO:0000256" key="1">
    <source>
        <dbReference type="ARBA" id="ARBA00004651"/>
    </source>
</evidence>
<dbReference type="Proteomes" id="UP000197138">
    <property type="component" value="Unassembled WGS sequence"/>
</dbReference>
<evidence type="ECO:0000313" key="11">
    <source>
        <dbReference type="Proteomes" id="UP000197138"/>
    </source>
</evidence>
<dbReference type="EMBL" id="MTKT01002214">
    <property type="protein sequence ID" value="OWM80890.1"/>
    <property type="molecule type" value="Genomic_DNA"/>
</dbReference>
<comment type="similarity">
    <text evidence="2">Belongs to the SLAC1 S-type anion channel family.</text>
</comment>
<dbReference type="AlphaFoldDB" id="A0A218X853"/>
<dbReference type="GO" id="GO:0008308">
    <property type="term" value="F:voltage-gated monoatomic anion channel activity"/>
    <property type="evidence" value="ECO:0007669"/>
    <property type="project" value="InterPro"/>
</dbReference>
<keyword evidence="3" id="KW-0813">Transport</keyword>
<dbReference type="Gene3D" id="1.50.10.150">
    <property type="entry name" value="Voltage-dependent anion channel"/>
    <property type="match status" value="1"/>
</dbReference>
<dbReference type="GO" id="GO:0006873">
    <property type="term" value="P:intracellular monoatomic ion homeostasis"/>
    <property type="evidence" value="ECO:0007669"/>
    <property type="project" value="InterPro"/>
</dbReference>
<dbReference type="PANTHER" id="PTHR31269:SF22">
    <property type="entry name" value="OS01G0247700 PROTEIN"/>
    <property type="match status" value="1"/>
</dbReference>
<evidence type="ECO:0000313" key="10">
    <source>
        <dbReference type="EMBL" id="OWM80890.1"/>
    </source>
</evidence>
<name>A0A218X853_PUNGR</name>
<accession>A0A218X853</accession>
<evidence type="ECO:0000256" key="8">
    <source>
        <dbReference type="ARBA" id="ARBA00023136"/>
    </source>
</evidence>
<feature type="transmembrane region" description="Helical" evidence="9">
    <location>
        <begin position="187"/>
        <end position="205"/>
    </location>
</feature>
<organism evidence="10 11">
    <name type="scientific">Punica granatum</name>
    <name type="common">Pomegranate</name>
    <dbReference type="NCBI Taxonomy" id="22663"/>
    <lineage>
        <taxon>Eukaryota</taxon>
        <taxon>Viridiplantae</taxon>
        <taxon>Streptophyta</taxon>
        <taxon>Embryophyta</taxon>
        <taxon>Tracheophyta</taxon>
        <taxon>Spermatophyta</taxon>
        <taxon>Magnoliopsida</taxon>
        <taxon>eudicotyledons</taxon>
        <taxon>Gunneridae</taxon>
        <taxon>Pentapetalae</taxon>
        <taxon>rosids</taxon>
        <taxon>malvids</taxon>
        <taxon>Myrtales</taxon>
        <taxon>Lythraceae</taxon>
        <taxon>Punica</taxon>
    </lineage>
</organism>
<evidence type="ECO:0000256" key="5">
    <source>
        <dbReference type="ARBA" id="ARBA00022692"/>
    </source>
</evidence>
<comment type="caution">
    <text evidence="10">The sequence shown here is derived from an EMBL/GenBank/DDBJ whole genome shotgun (WGS) entry which is preliminary data.</text>
</comment>
<dbReference type="GO" id="GO:0005886">
    <property type="term" value="C:plasma membrane"/>
    <property type="evidence" value="ECO:0007669"/>
    <property type="project" value="UniProtKB-SubCell"/>
</dbReference>
<evidence type="ECO:0000256" key="3">
    <source>
        <dbReference type="ARBA" id="ARBA00022448"/>
    </source>
</evidence>
<dbReference type="InterPro" id="IPR038665">
    <property type="entry name" value="Voltage-dep_anion_channel_sf"/>
</dbReference>
<protein>
    <submittedName>
        <fullName evidence="10">Uncharacterized protein</fullName>
    </submittedName>
</protein>
<dbReference type="GO" id="GO:0012505">
    <property type="term" value="C:endomembrane system"/>
    <property type="evidence" value="ECO:0007669"/>
    <property type="project" value="UniProtKB-SubCell"/>
</dbReference>
<dbReference type="Pfam" id="PF03595">
    <property type="entry name" value="SLAC1"/>
    <property type="match status" value="1"/>
</dbReference>
<keyword evidence="8 9" id="KW-0472">Membrane</keyword>
<gene>
    <name evidence="10" type="ORF">CDL15_Pgr006921</name>
</gene>
<evidence type="ECO:0000256" key="9">
    <source>
        <dbReference type="SAM" id="Phobius"/>
    </source>
</evidence>